<comment type="caution">
    <text evidence="2">The sequence shown here is derived from an EMBL/GenBank/DDBJ whole genome shotgun (WGS) entry which is preliminary data.</text>
</comment>
<accession>A0ABV4D9B6</accession>
<dbReference type="RefSeq" id="WP_369917902.1">
    <property type="nucleotide sequence ID" value="NZ_JBCLSQ010000006.1"/>
</dbReference>
<reference evidence="2 3" key="1">
    <citation type="submission" date="2024-03" db="EMBL/GenBank/DDBJ databases">
        <title>Mouse gut bacterial collection (mGBC) of GemPharmatech.</title>
        <authorList>
            <person name="He Y."/>
            <person name="Dong L."/>
            <person name="Wu D."/>
            <person name="Gao X."/>
            <person name="Lin Z."/>
        </authorList>
    </citation>
    <scope>NUCLEOTIDE SEQUENCE [LARGE SCALE GENOMIC DNA]</scope>
    <source>
        <strain evidence="2 3">20-218</strain>
    </source>
</reference>
<organism evidence="2 3">
    <name type="scientific">Lactococcus muris</name>
    <dbReference type="NCBI Taxonomy" id="2941330"/>
    <lineage>
        <taxon>Bacteria</taxon>
        <taxon>Bacillati</taxon>
        <taxon>Bacillota</taxon>
        <taxon>Bacilli</taxon>
        <taxon>Lactobacillales</taxon>
        <taxon>Streptococcaceae</taxon>
        <taxon>Lactococcus</taxon>
    </lineage>
</organism>
<dbReference type="Proteomes" id="UP001565242">
    <property type="component" value="Unassembled WGS sequence"/>
</dbReference>
<proteinExistence type="predicted"/>
<evidence type="ECO:0000313" key="3">
    <source>
        <dbReference type="Proteomes" id="UP001565242"/>
    </source>
</evidence>
<dbReference type="EMBL" id="JBCLSQ010000006">
    <property type="protein sequence ID" value="MEY8537553.1"/>
    <property type="molecule type" value="Genomic_DNA"/>
</dbReference>
<dbReference type="InterPro" id="IPR010359">
    <property type="entry name" value="IrrE_HExxH"/>
</dbReference>
<dbReference type="Gene3D" id="1.10.10.2910">
    <property type="match status" value="1"/>
</dbReference>
<sequence>MKTSDNDIDINFEKADFAHAQDLAYKVITNSSISTLPINIKKLIKSYKSNGLHIVTYTSFARQRQLSMQEVIKFAGSNDGCLWKRSDGKYILLYNDTIEYKPQIRFTLAHELGHFILKHHDKTNDTILSRGGLNDTVHRHFEMEANYFAKRLLAPIPLIDQYTKIWKTNDSEHISKIFNISPTVAIRIINEIRKRYENIKITYQSHEMISKFESFISDSLSSKICLYCSQSQGQSAKFCSFCGGKNLITPNFDNFLNIKINNTLEKIECPKCKTKVPQHNFCQHCGIKITKPTIIIMRNNQSYNKNSCINRLKKLTLSQLYDELEYANSNSQKDLELLSLVEINNRKKYG</sequence>
<name>A0ABV4D9B6_9LACT</name>
<gene>
    <name evidence="2" type="ORF">AALM99_03695</name>
</gene>
<protein>
    <submittedName>
        <fullName evidence="2">ImmA/IrrE family metallo-endopeptidase</fullName>
    </submittedName>
</protein>
<dbReference type="Pfam" id="PF06114">
    <property type="entry name" value="Peptidase_M78"/>
    <property type="match status" value="1"/>
</dbReference>
<keyword evidence="3" id="KW-1185">Reference proteome</keyword>
<evidence type="ECO:0000259" key="1">
    <source>
        <dbReference type="Pfam" id="PF06114"/>
    </source>
</evidence>
<feature type="domain" description="IrrE N-terminal-like" evidence="1">
    <location>
        <begin position="86"/>
        <end position="162"/>
    </location>
</feature>
<evidence type="ECO:0000313" key="2">
    <source>
        <dbReference type="EMBL" id="MEY8537553.1"/>
    </source>
</evidence>